<feature type="region of interest" description="Disordered" evidence="4">
    <location>
        <begin position="1519"/>
        <end position="1556"/>
    </location>
</feature>
<dbReference type="EMBL" id="JABFUD020000012">
    <property type="protein sequence ID" value="KAI5072395.1"/>
    <property type="molecule type" value="Genomic_DNA"/>
</dbReference>
<feature type="compositionally biased region" description="Polar residues" evidence="4">
    <location>
        <begin position="2881"/>
        <end position="2899"/>
    </location>
</feature>
<protein>
    <recommendedName>
        <fullName evidence="11">PH domain-containing protein</fullName>
    </recommendedName>
</protein>
<comment type="similarity">
    <text evidence="1">Belongs to the VPS13 family.</text>
</comment>
<feature type="region of interest" description="Disordered" evidence="4">
    <location>
        <begin position="386"/>
        <end position="420"/>
    </location>
</feature>
<accession>A0A9D4UR48</accession>
<organism evidence="9 10">
    <name type="scientific">Adiantum capillus-veneris</name>
    <name type="common">Maidenhair fern</name>
    <dbReference type="NCBI Taxonomy" id="13818"/>
    <lineage>
        <taxon>Eukaryota</taxon>
        <taxon>Viridiplantae</taxon>
        <taxon>Streptophyta</taxon>
        <taxon>Embryophyta</taxon>
        <taxon>Tracheophyta</taxon>
        <taxon>Polypodiopsida</taxon>
        <taxon>Polypodiidae</taxon>
        <taxon>Polypodiales</taxon>
        <taxon>Pteridineae</taxon>
        <taxon>Pteridaceae</taxon>
        <taxon>Vittarioideae</taxon>
        <taxon>Adiantum</taxon>
    </lineage>
</organism>
<dbReference type="Pfam" id="PF25033">
    <property type="entry name" value="VPS13_M"/>
    <property type="match status" value="1"/>
</dbReference>
<dbReference type="Pfam" id="PF06101">
    <property type="entry name" value="Vps62"/>
    <property type="match status" value="3"/>
</dbReference>
<dbReference type="Gene3D" id="2.30.29.30">
    <property type="entry name" value="Pleckstrin-homology domain (PH domain)/Phosphotyrosine-binding domain (PTB)"/>
    <property type="match status" value="1"/>
</dbReference>
<dbReference type="GO" id="GO:0006869">
    <property type="term" value="P:lipid transport"/>
    <property type="evidence" value="ECO:0007669"/>
    <property type="project" value="UniProtKB-KW"/>
</dbReference>
<feature type="compositionally biased region" description="Basic and acidic residues" evidence="4">
    <location>
        <begin position="1040"/>
        <end position="1051"/>
    </location>
</feature>
<feature type="region of interest" description="Disordered" evidence="4">
    <location>
        <begin position="4071"/>
        <end position="4110"/>
    </location>
</feature>
<evidence type="ECO:0000259" key="5">
    <source>
        <dbReference type="Pfam" id="PF12624"/>
    </source>
</evidence>
<feature type="domain" description="Intermembrane lipid transfer protein VPS13-like C-terminal" evidence="8">
    <location>
        <begin position="3894"/>
        <end position="4005"/>
    </location>
</feature>
<evidence type="ECO:0000256" key="3">
    <source>
        <dbReference type="ARBA" id="ARBA00023055"/>
    </source>
</evidence>
<dbReference type="PANTHER" id="PTHR16166">
    <property type="entry name" value="VACUOLAR PROTEIN SORTING-ASSOCIATED PROTEIN VPS13"/>
    <property type="match status" value="1"/>
</dbReference>
<feature type="region of interest" description="Disordered" evidence="4">
    <location>
        <begin position="1056"/>
        <end position="1075"/>
    </location>
</feature>
<feature type="domain" description="Vacuolar protein sorting-associated protein 13 VPS13 adaptor binding" evidence="7">
    <location>
        <begin position="2927"/>
        <end position="3423"/>
    </location>
</feature>
<comment type="caution">
    <text evidence="9">The sequence shown here is derived from an EMBL/GenBank/DDBJ whole genome shotgun (WGS) entry which is preliminary data.</text>
</comment>
<dbReference type="SUPFAM" id="SSF50729">
    <property type="entry name" value="PH domain-like"/>
    <property type="match status" value="1"/>
</dbReference>
<feature type="compositionally biased region" description="Polar residues" evidence="4">
    <location>
        <begin position="4099"/>
        <end position="4110"/>
    </location>
</feature>
<dbReference type="InterPro" id="IPR009543">
    <property type="entry name" value="VPS13_VAB"/>
</dbReference>
<dbReference type="InterPro" id="IPR056748">
    <property type="entry name" value="VPS13-like_C"/>
</dbReference>
<keyword evidence="2" id="KW-0813">Transport</keyword>
<evidence type="ECO:0000313" key="9">
    <source>
        <dbReference type="EMBL" id="KAI5072395.1"/>
    </source>
</evidence>
<name>A0A9D4UR48_ADICA</name>
<feature type="region of interest" description="Disordered" evidence="4">
    <location>
        <begin position="1025"/>
        <end position="1051"/>
    </location>
</feature>
<evidence type="ECO:0008006" key="11">
    <source>
        <dbReference type="Google" id="ProtNLM"/>
    </source>
</evidence>
<evidence type="ECO:0000259" key="8">
    <source>
        <dbReference type="Pfam" id="PF25037"/>
    </source>
</evidence>
<sequence length="4297" mass="480235">MQLKPEALNALKLPVKVKAGFLGSVKLKVPWSKLGKEPVIVLLDRIFVLAEPQTNVEAKNDASMQEEKSRKIQEMESAMLDAKFGGGEKTEVNNSWLGSLISTIIGNLKLSITNIHIRYEDSESNLGHPFAIGLTLKKLAAVTVDENGKETFISSGPLDRIQKAGELEGLALYLDPDTKLWKPAKPWENLSQEDWSNMFEPGIEVQSCEYGSSNGAPMRKCHYLLQPVGASARYTKSGSGDARTADKELQKAVLRFYDVTLSCSQAQYRDVLKLGENFSTLNKRIKYSQYRPSSTVKENPQAWWKYAYTVIAEQLRKGSGRMTWDQIVRFTRLRKKYLSSYINCLQSNPNSAVCNDNKEIQKLERDLDVDVAVQWRMLAHSYVDKNRKDETSRKQQPKGGWLSFLWGNQSSDDSNESRTFSEEDWKQLNEVIGYQETSDSSILPGQDPPDMLHTVLEIHMQHNATKLMDDDAGNIIELSAEELQCNSKLYGEMKLFDFKLGSYKLTSPEGLLAESESQTKAIGGEFILKPIDKSVDWSLSAQAAPCYITYLKASIDEVLNFFSNSDAVSQTVALETAAALQATFGEVARSAQQQLNEALKQRPQFSLYLDIAAPKIIVPSEFYPDGKRLSKLLLDLGHLTLQTEEPSLGESQEEQDLYMHFRLGLTDVQIFLLDGDFDWRDHYNVSSGSPGRLKFQDSGSHFSVLERCGIAVALQQICVPHPAYPTTRVAVRLPSLGFQFSPARYHRLMQVFKMFQSDSSKEDEKAFRPWDPADFEGEVSVLVWKGVGNREAVWQRSYAALAGPFLYVLDSPSATSAKRRVSFNGKQVIAVPPESIGGVTNVLAVCDGGQFNNKVAESVNTLLLRFDDEETRDAWLGRLQAAVYRSSAPAAVSEILASSDKEEDNSESNEKIIANVAEKEKIFLTGALDELKIVISSGPMGRKKSREQILLAKESPLVELRALGSKVEFAMRQFDMSIGAVLQALEIEDKYSGSECSKIRYLACSDLNISKRFQNGAIQDTMHDARVGKPGKRKGRVQKGRKEQFFDTEEDIGKTEVGEGRMIQNRHNSGSISDFYDAEDHDLADHSSIKDPPQFDQIPGLLPDAKDPLGEESHTDNIQDKFVKAQVLLISLDSPYYNNVDKQLTVSLATLSFFCIRPTILAMLNFTDAITAEVEPDRQHDSSSEDDKGSLSTSQSDESAAKPAFDRKDSVMKGLLGSGKERTMLSLVLIMRQAVIMLNTETGGYLASLAQEDLRCNIKVFPSSFSISASLGNLRISDGSVEPDHPYHYICDTRNPGSTSFIELGFSSFSKDDNDYEGYEYSMKGKLSEIRFVYLNRFIQEISSYFMALAPQNPGYVVKIDNKVTDVERFFTQSEVEGSPAIKLDISLTKPILIMPRETHSRDFLELDVLHIKVVNSIYWIGGEQDNPGAVRLDTTVLHIEDIHLSIGLNGEPGEGIIKKANGLSLSVTRSLRDLWHQVPGVDASITIEELKADLSDKEYQVITECAVSNLAEKANIPPPVCLTDSESDSDEEQKKPTEEVTKDENKGKEERASDQNAHDGSWITILVTADIALVELSLYKGTARDQALATAQVIGVWVAYKVNSIQESYIMASLKSLVVKDDREGTEPALQHMIGKADENDYHIEDRCGSNSFSFDSEDVFSPLTMLVMDAKLSPTIQMVSLRIQQPKVLVAVDFLLAIAEFFVPSLHSTTSDSEDIDQDPLNFREGLYLDQQEFIQERNEVVLTPKSPLVADNPSIDEYVYNGKDNILRLEIEEESHSDHLVGEPLIFIGGGKRLRFKNVVIQNADLLDICVFLGPNSSYSVSESDRVYLQSIPVKQSNNGPASNRKGRSEDSSKAIAEAEKEMVFDLQAIGPELTFYDSMSGHVIPQVTEKLIRAKMDVFSRFVLKGGDMELNAKINGLSVEASSGLNVVEPVNAEVKYSSVSGKQDFHITLSAILANFSFSVLQLVLRLQEDISSFLRITTKQATFECYQFDKIWVDESSLTEQRVTFWRARPPPGFAVLGDSVTPSDEPLAKGVLALNLSLAWFKRPIKFERVWVSRDNDSREVCSIWMPIPPPSYVAFGCIVVQGTDPPPLSSVLCIKERFVTSSCLKDCIHIETPVEGGKPRGAFWRVDNSLGSFFVESGNHNSVMPKPFELLQVACSLGFPKVKISDPNAIRGAPTSEDVLGEQSAADNVEQSQPTPGLAVPRELCEPVAGFKLVWWNKGDNANDKISIWRPILPPGCCFAGDLAVEGYEPPSAGLVFRNQHEGLLLKKPSDFVSSGHIKKQRAFNELFIWFPLAPPGYTALGCVATESEKIDPDIVASFECIRNDSVVQSHYVGKTWSNERSKRMDEILSVWSVGNELGTFIVQKGSKTPPKRLAFRLVESQQDNEPDNLVVDAELRTLSAVIYDDFRGLMIPLLNVSFAGVNASSHGRTDSLCSTLHFSVTAMTYNGKCYAWEPLIEPFDGVVRHNYKKSSSKQNGTTSQLRIVSTNIFNANISVNNLNMMLEAYASWNTLSKLMENSKADTMAGKASKRERKQPALEFRHKKSFQVIHHNKLGEDLLIRCVDINGQLKIVPLPSGGTASIQLPTSSSILDPSLKVNIDRMSVRIVAILLGSSKIRSSDSFGDQKYMATVRIFPQLQTADSFQLDQQSGRTRCVTPTKSADSGFQVVEWNEVFFCEMGREDSCTVEIMITELATGAAVGYCSFPLASSARDSSIDTEKKGDARPVCMFNIKREALKPPQKSKNGESSDNGEVWYSIYCFPTLKDEEQERSDGGAAKDLRPGTIQVSYKNRECWREIGLNYAASATCWRLGDDTIATETTLDDMHKEITFRSLVVIKNETEFLLDVRLSEKLTNKAHVSSSGIHTTVPDSFGSSLIDGNNHSKVTDNLSSDNEKRGDVQIHENERDQSLRSRKSAGMHGTDPFLLGTLHPQESITVPITTLRPESPDYVFQIRLQEETGSNGQSDHLFEWSNFVCCKGHTEPKGKQKSNSEVSLHSLVEAEQLIQCCKEAGSSSEHLKSLWFVFDIKARDRGTSPQLDPLKDWQIEIVAPLVLQNFLPVSSEYTVLEKSSGNNLILREKGVIEPGQKAYLYGVDIRQALYLTWIPQGGWQPEDVPVLISHPFKQVARHITLKHFRTQRPLNVLVDHSSNGKDTIARRIRFYVPCWLDVKKIPPVYCNFAELKDKNRLHVHLDSKATSNIKILEIVQPEEMDGQFTMLSNFNIEKMGIFVALAETCFPDPTSLAPLSQADESVELRALDETGSRCYKILASTKLCPYQGIPTKILLLRPYTTYTNRLGEPLWLSQTPSDEPKTLAPSDWRVNFPLPVTDEPERLQVRLGDTHWCVPFSIKQEGTFYISLRENSSRRHVRMEVRGYEEGSRYLVVFRRGLSYGPYRFENRMRDMELQYRQKGSSDENWQLLQPCSASLYVWENLEGEELLEVLVAQDGVSDCETYDINKPGKYYHQQMSCLKNYFCEILEVGSVKVVKFCEFSENSHEKEPSTSGTAEPSQPLTVDVNPSSSSSRMEVQLELGQLGISLIDLKLRELLYLYMEKVSFVYATGYAGNLRRLKFFVGYFQLDNQLPFSVLPVVLVPEEKNKNTDPILKISVTICDQASDAVQAYPYIGVKVTKSAWRVNIHEPIIWAVLGFYNELHLDKVSGDSDVGQVDPEMRFDLIDVSEIRLKLTVETAPRQRPRGILGIWSPFLTALGNTSKMPIHLRSVVHTNRYMRKSALTTAIVNRLRRELIHNPLMLLSGVDVLGMTSSTLATLSETFAELSSDGRFLQLRLKLDRSRRIGGVGDGLVQGTEAFAQGIAYGVSGVIRKPLEKAKEKGVIGFIQGLGKAALGVVMEPMSGVVDFVSFTVHGIGASCTKCFELFEQRPTFERVRLPRFIPPSGVLCCFDEKSAEGQYMLQLAEGKGRFHQGVLFREPSKFAWSDIYVDHFDVMNNKVAMLTNDRAMLLQRPKSHVGAKFPTEPCFILWDVPWQQLLALELANTGSDQSPTFVVLHLCNQCTPFAHLIKFSSTNSDEELLQARTFLRGISKAWKSYGPSRKQILQQVGVKRPYRTSSAPPISVGPMQLGGSDSEAGENQVDSSSGQGSTTEIQRQKEVFNFAEIWASEQVAGFSLCVDMIQSKDDVVTIWRPIVPEGYVSIGDIAYIGKHPPLVSVAYRYEEELFKHPIGFDLVWRSWKEGFIDPISLWMPRAPEGYYSLGCIAMAAHIEPDVNDVWCAHSSIVEDASFEDQEIWHSPNNSAWACFVFQVSSEALTFMAVRQAHQRTHIRPRKVALR</sequence>
<dbReference type="OrthoDB" id="428159at2759"/>
<feature type="region of interest" description="Disordered" evidence="4">
    <location>
        <begin position="3503"/>
        <end position="3528"/>
    </location>
</feature>
<feature type="compositionally biased region" description="Polar residues" evidence="4">
    <location>
        <begin position="3509"/>
        <end position="3528"/>
    </location>
</feature>
<evidence type="ECO:0000256" key="2">
    <source>
        <dbReference type="ARBA" id="ARBA00022448"/>
    </source>
</evidence>
<dbReference type="Proteomes" id="UP000886520">
    <property type="component" value="Chromosome 12"/>
</dbReference>
<evidence type="ECO:0000256" key="1">
    <source>
        <dbReference type="ARBA" id="ARBA00006545"/>
    </source>
</evidence>
<feature type="compositionally biased region" description="Basic residues" evidence="4">
    <location>
        <begin position="1029"/>
        <end position="1039"/>
    </location>
</feature>
<dbReference type="PANTHER" id="PTHR16166:SF137">
    <property type="entry name" value="PLECKSTRIN HOMOLOGY (PH) DOMAIN-CONTAINING PROTEIN"/>
    <property type="match status" value="1"/>
</dbReference>
<feature type="region of interest" description="Disordered" evidence="4">
    <location>
        <begin position="2881"/>
        <end position="2925"/>
    </location>
</feature>
<evidence type="ECO:0000256" key="4">
    <source>
        <dbReference type="SAM" id="MobiDB-lite"/>
    </source>
</evidence>
<dbReference type="InterPro" id="IPR026847">
    <property type="entry name" value="VPS13"/>
</dbReference>
<dbReference type="InterPro" id="IPR026854">
    <property type="entry name" value="VPS13_N"/>
</dbReference>
<evidence type="ECO:0000259" key="7">
    <source>
        <dbReference type="Pfam" id="PF25036"/>
    </source>
</evidence>
<dbReference type="InterPro" id="IPR056747">
    <property type="entry name" value="VPS13-like_M"/>
</dbReference>
<dbReference type="Pfam" id="PF12624">
    <property type="entry name" value="VPS13_N"/>
    <property type="match status" value="1"/>
</dbReference>
<dbReference type="GO" id="GO:0006623">
    <property type="term" value="P:protein targeting to vacuole"/>
    <property type="evidence" value="ECO:0007669"/>
    <property type="project" value="TreeGrafter"/>
</dbReference>
<proteinExistence type="inferred from homology"/>
<feature type="compositionally biased region" description="Basic and acidic residues" evidence="4">
    <location>
        <begin position="2900"/>
        <end position="2918"/>
    </location>
</feature>
<dbReference type="GO" id="GO:0045053">
    <property type="term" value="P:protein retention in Golgi apparatus"/>
    <property type="evidence" value="ECO:0007669"/>
    <property type="project" value="TreeGrafter"/>
</dbReference>
<feature type="compositionally biased region" description="Basic and acidic residues" evidence="4">
    <location>
        <begin position="1175"/>
        <end position="1189"/>
    </location>
</feature>
<dbReference type="Pfam" id="PF25036">
    <property type="entry name" value="VPS13_VAB"/>
    <property type="match status" value="1"/>
</dbReference>
<dbReference type="InterPro" id="IPR009291">
    <property type="entry name" value="Vps62"/>
</dbReference>
<feature type="compositionally biased region" description="Polar residues" evidence="4">
    <location>
        <begin position="1836"/>
        <end position="1845"/>
    </location>
</feature>
<keyword evidence="3" id="KW-0445">Lipid transport</keyword>
<feature type="domain" description="VPS13-like middle region" evidence="6">
    <location>
        <begin position="1259"/>
        <end position="1726"/>
    </location>
</feature>
<evidence type="ECO:0000259" key="6">
    <source>
        <dbReference type="Pfam" id="PF25033"/>
    </source>
</evidence>
<dbReference type="Pfam" id="PF25037">
    <property type="entry name" value="VPS13_C"/>
    <property type="match status" value="1"/>
</dbReference>
<feature type="compositionally biased region" description="Basic and acidic residues" evidence="4">
    <location>
        <begin position="1533"/>
        <end position="1556"/>
    </location>
</feature>
<dbReference type="InterPro" id="IPR011993">
    <property type="entry name" value="PH-like_dom_sf"/>
</dbReference>
<feature type="region of interest" description="Disordered" evidence="4">
    <location>
        <begin position="1175"/>
        <end position="1203"/>
    </location>
</feature>
<feature type="domain" description="Chorein N-terminal" evidence="5">
    <location>
        <begin position="2"/>
        <end position="445"/>
    </location>
</feature>
<keyword evidence="10" id="KW-1185">Reference proteome</keyword>
<evidence type="ECO:0000313" key="10">
    <source>
        <dbReference type="Proteomes" id="UP000886520"/>
    </source>
</evidence>
<gene>
    <name evidence="9" type="ORF">GOP47_0012501</name>
</gene>
<feature type="region of interest" description="Disordered" evidence="4">
    <location>
        <begin position="1835"/>
        <end position="1856"/>
    </location>
</feature>
<reference evidence="9" key="1">
    <citation type="submission" date="2021-01" db="EMBL/GenBank/DDBJ databases">
        <title>Adiantum capillus-veneris genome.</title>
        <authorList>
            <person name="Fang Y."/>
            <person name="Liao Q."/>
        </authorList>
    </citation>
    <scope>NUCLEOTIDE SEQUENCE</scope>
    <source>
        <strain evidence="9">H3</strain>
        <tissue evidence="9">Leaf</tissue>
    </source>
</reference>